<feature type="region of interest" description="Disordered" evidence="2">
    <location>
        <begin position="1"/>
        <end position="20"/>
    </location>
</feature>
<dbReference type="RefSeq" id="WP_245729489.1">
    <property type="nucleotide sequence ID" value="NZ_FODS01000019.1"/>
</dbReference>
<dbReference type="Pfam" id="PF15632">
    <property type="entry name" value="ATPgrasp_Ter"/>
    <property type="match status" value="1"/>
</dbReference>
<gene>
    <name evidence="4" type="ORF">SAMN04490248_11918</name>
</gene>
<dbReference type="Proteomes" id="UP000198893">
    <property type="component" value="Unassembled WGS sequence"/>
</dbReference>
<feature type="region of interest" description="Disordered" evidence="2">
    <location>
        <begin position="371"/>
        <end position="393"/>
    </location>
</feature>
<dbReference type="GO" id="GO:0046872">
    <property type="term" value="F:metal ion binding"/>
    <property type="evidence" value="ECO:0007669"/>
    <property type="project" value="InterPro"/>
</dbReference>
<keyword evidence="5" id="KW-1185">Reference proteome</keyword>
<name>A0A1H8UB26_9RHOB</name>
<accession>A0A1H8UB26</accession>
<feature type="domain" description="ATP-grasp" evidence="3">
    <location>
        <begin position="152"/>
        <end position="330"/>
    </location>
</feature>
<reference evidence="4 5" key="1">
    <citation type="submission" date="2016-10" db="EMBL/GenBank/DDBJ databases">
        <authorList>
            <person name="de Groot N.N."/>
        </authorList>
    </citation>
    <scope>NUCLEOTIDE SEQUENCE [LARGE SCALE GENOMIC DNA]</scope>
    <source>
        <strain evidence="4 5">DSM 27842</strain>
    </source>
</reference>
<dbReference type="PROSITE" id="PS50975">
    <property type="entry name" value="ATP_GRASP"/>
    <property type="match status" value="1"/>
</dbReference>
<dbReference type="Gene3D" id="3.40.50.20">
    <property type="match status" value="1"/>
</dbReference>
<organism evidence="4 5">
    <name type="scientific">Salinihabitans flavidus</name>
    <dbReference type="NCBI Taxonomy" id="569882"/>
    <lineage>
        <taxon>Bacteria</taxon>
        <taxon>Pseudomonadati</taxon>
        <taxon>Pseudomonadota</taxon>
        <taxon>Alphaproteobacteria</taxon>
        <taxon>Rhodobacterales</taxon>
        <taxon>Roseobacteraceae</taxon>
        <taxon>Salinihabitans</taxon>
    </lineage>
</organism>
<evidence type="ECO:0000259" key="3">
    <source>
        <dbReference type="PROSITE" id="PS50975"/>
    </source>
</evidence>
<proteinExistence type="predicted"/>
<keyword evidence="1" id="KW-0547">Nucleotide-binding</keyword>
<dbReference type="SUPFAM" id="SSF56059">
    <property type="entry name" value="Glutathione synthetase ATP-binding domain-like"/>
    <property type="match status" value="1"/>
</dbReference>
<dbReference type="AlphaFoldDB" id="A0A1H8UB26"/>
<dbReference type="Gene3D" id="3.30.470.20">
    <property type="entry name" value="ATP-grasp fold, B domain"/>
    <property type="match status" value="1"/>
</dbReference>
<evidence type="ECO:0000256" key="1">
    <source>
        <dbReference type="PROSITE-ProRule" id="PRU00409"/>
    </source>
</evidence>
<sequence length="393" mass="42114">MSTIDSGHLEVGYGGQEGPEEAGLVGRGEAVDLRAGAGFRGLGCAGCAALRNEHQARFIGISYDAMETGLYSRDRDHVDAAYLFPYPVAGPGELLKRLREVHEIEGLSLIIPTLDSELENLLTVRSSLGELGIKVAVPSRSSLQARAKPVLDLLGKRTDVPVPRTFAANDPLTLAGHALRIGYPCYVKGALYDARLVYNEAQLYVAYNTICAVWGPPVLVQEAIYGEEYGVAGVGDGKGGLVCHCAVRKLLRSKLGKGYGGVVIEDPVVNDIALRLVKELKWDGPFEIELVKPAGREHHLFEINPRFPAWISFPAKAGCNMPAYVAERALGLAVSAPGKVPAGKMFFRHSQDVVADIGDVARIITHGETEFAADDGHSAPDAGEPQIRKPVTS</sequence>
<dbReference type="EMBL" id="FODS01000019">
    <property type="protein sequence ID" value="SEP00306.1"/>
    <property type="molecule type" value="Genomic_DNA"/>
</dbReference>
<protein>
    <submittedName>
        <fullName evidence="4">Carbamoyl-phosphate synthase large subunit</fullName>
    </submittedName>
</protein>
<evidence type="ECO:0000313" key="5">
    <source>
        <dbReference type="Proteomes" id="UP000198893"/>
    </source>
</evidence>
<evidence type="ECO:0000256" key="2">
    <source>
        <dbReference type="SAM" id="MobiDB-lite"/>
    </source>
</evidence>
<dbReference type="GO" id="GO:0005524">
    <property type="term" value="F:ATP binding"/>
    <property type="evidence" value="ECO:0007669"/>
    <property type="project" value="UniProtKB-UniRule"/>
</dbReference>
<dbReference type="STRING" id="569882.SAMN04490248_11918"/>
<dbReference type="InterPro" id="IPR011761">
    <property type="entry name" value="ATP-grasp"/>
</dbReference>
<keyword evidence="1" id="KW-0067">ATP-binding</keyword>
<evidence type="ECO:0000313" key="4">
    <source>
        <dbReference type="EMBL" id="SEP00306.1"/>
    </source>
</evidence>